<protein>
    <submittedName>
        <fullName evidence="1">Uncharacterized protein</fullName>
    </submittedName>
</protein>
<accession>A0A1E3LZJ2</accession>
<dbReference type="OrthoDB" id="8384299at2"/>
<organism evidence="1 2">
    <name type="scientific">Sphingomonas turrisvirgatae</name>
    <dbReference type="NCBI Taxonomy" id="1888892"/>
    <lineage>
        <taxon>Bacteria</taxon>
        <taxon>Pseudomonadati</taxon>
        <taxon>Pseudomonadota</taxon>
        <taxon>Alphaproteobacteria</taxon>
        <taxon>Sphingomonadales</taxon>
        <taxon>Sphingomonadaceae</taxon>
        <taxon>Sphingomonas</taxon>
    </lineage>
</organism>
<evidence type="ECO:0000313" key="1">
    <source>
        <dbReference type="EMBL" id="ODP39237.1"/>
    </source>
</evidence>
<comment type="caution">
    <text evidence="1">The sequence shown here is derived from an EMBL/GenBank/DDBJ whole genome shotgun (WGS) entry which is preliminary data.</text>
</comment>
<evidence type="ECO:0000313" key="2">
    <source>
        <dbReference type="Proteomes" id="UP000094487"/>
    </source>
</evidence>
<reference evidence="1 2" key="1">
    <citation type="submission" date="2016-08" db="EMBL/GenBank/DDBJ databases">
        <title>Draft genome of the agarase producing Sphingomonas sp. MCT13.</title>
        <authorList>
            <person name="D'Andrea M.M."/>
            <person name="Rossolini G.M."/>
            <person name="Thaller M.C."/>
        </authorList>
    </citation>
    <scope>NUCLEOTIDE SEQUENCE [LARGE SCALE GENOMIC DNA]</scope>
    <source>
        <strain evidence="1 2">MCT13</strain>
    </source>
</reference>
<proteinExistence type="predicted"/>
<dbReference type="STRING" id="1888892.BFL28_10505"/>
<sequence>MAVEASELLALAERCEIVAGTDRVLDAEIECATRFEHLRPARPDDFDGKYGYTPGNLKVDTGFLMAYSYTRSLDDAMTLVPDGWRRIMGDDPENPHQSMAGLFNDQGDEVTAYAPQLCRAIAAAALRARASLSQTIKETSDHDR</sequence>
<dbReference type="AlphaFoldDB" id="A0A1E3LZJ2"/>
<dbReference type="EMBL" id="MDDS01000006">
    <property type="protein sequence ID" value="ODP39237.1"/>
    <property type="molecule type" value="Genomic_DNA"/>
</dbReference>
<dbReference type="RefSeq" id="WP_069319009.1">
    <property type="nucleotide sequence ID" value="NZ_MDDS01000006.1"/>
</dbReference>
<keyword evidence="2" id="KW-1185">Reference proteome</keyword>
<name>A0A1E3LZJ2_9SPHN</name>
<gene>
    <name evidence="1" type="ORF">BFL28_10505</name>
</gene>
<dbReference type="Proteomes" id="UP000094487">
    <property type="component" value="Unassembled WGS sequence"/>
</dbReference>